<name>A0ABP9QCM4_9PSEU</name>
<evidence type="ECO:0000313" key="3">
    <source>
        <dbReference type="EMBL" id="GAA5159651.1"/>
    </source>
</evidence>
<dbReference type="RefSeq" id="WP_185063339.1">
    <property type="nucleotide sequence ID" value="NZ_BAABJP010000019.1"/>
</dbReference>
<proteinExistence type="predicted"/>
<feature type="region of interest" description="Disordered" evidence="1">
    <location>
        <begin position="96"/>
        <end position="116"/>
    </location>
</feature>
<feature type="chain" id="PRO_5047359013" evidence="2">
    <location>
        <begin position="34"/>
        <end position="116"/>
    </location>
</feature>
<dbReference type="Proteomes" id="UP001428817">
    <property type="component" value="Unassembled WGS sequence"/>
</dbReference>
<evidence type="ECO:0000313" key="4">
    <source>
        <dbReference type="Proteomes" id="UP001428817"/>
    </source>
</evidence>
<dbReference type="InterPro" id="IPR045935">
    <property type="entry name" value="DUF6355"/>
</dbReference>
<evidence type="ECO:0000256" key="2">
    <source>
        <dbReference type="SAM" id="SignalP"/>
    </source>
</evidence>
<keyword evidence="2" id="KW-0732">Signal</keyword>
<evidence type="ECO:0000256" key="1">
    <source>
        <dbReference type="SAM" id="MobiDB-lite"/>
    </source>
</evidence>
<feature type="compositionally biased region" description="Polar residues" evidence="1">
    <location>
        <begin position="96"/>
        <end position="105"/>
    </location>
</feature>
<dbReference type="EMBL" id="BAABJP010000019">
    <property type="protein sequence ID" value="GAA5159651.1"/>
    <property type="molecule type" value="Genomic_DNA"/>
</dbReference>
<dbReference type="Pfam" id="PF19882">
    <property type="entry name" value="DUF6355"/>
    <property type="match status" value="1"/>
</dbReference>
<organism evidence="3 4">
    <name type="scientific">Pseudonocardia eucalypti</name>
    <dbReference type="NCBI Taxonomy" id="648755"/>
    <lineage>
        <taxon>Bacteria</taxon>
        <taxon>Bacillati</taxon>
        <taxon>Actinomycetota</taxon>
        <taxon>Actinomycetes</taxon>
        <taxon>Pseudonocardiales</taxon>
        <taxon>Pseudonocardiaceae</taxon>
        <taxon>Pseudonocardia</taxon>
    </lineage>
</organism>
<sequence length="116" mass="12276">MSKGSHVRKLIASLLPVVTAFGMTVVFTPTAGAAPCAFSKAGRTGTYRHCANSFALIKFVWSNGASGTTCLGPWGETKLYPDGRHEVTRAYRVSKPPSTMKNAQGKTICRAGQPSA</sequence>
<accession>A0ABP9QCM4</accession>
<protein>
    <submittedName>
        <fullName evidence="3">Uncharacterized protein</fullName>
    </submittedName>
</protein>
<comment type="caution">
    <text evidence="3">The sequence shown here is derived from an EMBL/GenBank/DDBJ whole genome shotgun (WGS) entry which is preliminary data.</text>
</comment>
<keyword evidence="4" id="KW-1185">Reference proteome</keyword>
<feature type="signal peptide" evidence="2">
    <location>
        <begin position="1"/>
        <end position="33"/>
    </location>
</feature>
<reference evidence="4" key="1">
    <citation type="journal article" date="2019" name="Int. J. Syst. Evol. Microbiol.">
        <title>The Global Catalogue of Microorganisms (GCM) 10K type strain sequencing project: providing services to taxonomists for standard genome sequencing and annotation.</title>
        <authorList>
            <consortium name="The Broad Institute Genomics Platform"/>
            <consortium name="The Broad Institute Genome Sequencing Center for Infectious Disease"/>
            <person name="Wu L."/>
            <person name="Ma J."/>
        </authorList>
    </citation>
    <scope>NUCLEOTIDE SEQUENCE [LARGE SCALE GENOMIC DNA]</scope>
    <source>
        <strain evidence="4">JCM 18303</strain>
    </source>
</reference>
<gene>
    <name evidence="3" type="ORF">GCM10023321_41110</name>
</gene>